<evidence type="ECO:0000256" key="2">
    <source>
        <dbReference type="ARBA" id="ARBA00022840"/>
    </source>
</evidence>
<dbReference type="InterPro" id="IPR003583">
    <property type="entry name" value="Hlx-hairpin-Hlx_DNA-bd_motif"/>
</dbReference>
<dbReference type="AlphaFoldDB" id="A0A7J7IIB6"/>
<feature type="region of interest" description="Disordered" evidence="3">
    <location>
        <begin position="286"/>
        <end position="310"/>
    </location>
</feature>
<dbReference type="InterPro" id="IPR006345">
    <property type="entry name" value="RecD2"/>
</dbReference>
<feature type="compositionally biased region" description="Polar residues" evidence="3">
    <location>
        <begin position="386"/>
        <end position="407"/>
    </location>
</feature>
<dbReference type="Pfam" id="PF18335">
    <property type="entry name" value="SH3_13"/>
    <property type="match status" value="1"/>
</dbReference>
<evidence type="ECO:0000313" key="6">
    <source>
        <dbReference type="Proteomes" id="UP000530660"/>
    </source>
</evidence>
<dbReference type="CDD" id="cd17933">
    <property type="entry name" value="DEXSc_RecD-like"/>
    <property type="match status" value="1"/>
</dbReference>
<dbReference type="PANTHER" id="PTHR43788">
    <property type="entry name" value="DNA2/NAM7 HELICASE FAMILY MEMBER"/>
    <property type="match status" value="1"/>
</dbReference>
<evidence type="ECO:0000259" key="4">
    <source>
        <dbReference type="SMART" id="SM00278"/>
    </source>
</evidence>
<dbReference type="InterPro" id="IPR050534">
    <property type="entry name" value="Coronavir_polyprotein_1ab"/>
</dbReference>
<dbReference type="InterPro" id="IPR041451">
    <property type="entry name" value="RecD2_SH13"/>
</dbReference>
<dbReference type="Gene3D" id="1.10.150.20">
    <property type="entry name" value="5' to 3' exonuclease, C-terminal subdomain"/>
    <property type="match status" value="1"/>
</dbReference>
<gene>
    <name evidence="5" type="ORF">F1559_004045</name>
</gene>
<dbReference type="GO" id="GO:0003677">
    <property type="term" value="F:DNA binding"/>
    <property type="evidence" value="ECO:0007669"/>
    <property type="project" value="InterPro"/>
</dbReference>
<dbReference type="CDD" id="cd18809">
    <property type="entry name" value="SF1_C_RecD"/>
    <property type="match status" value="1"/>
</dbReference>
<proteinExistence type="inferred from homology"/>
<keyword evidence="6" id="KW-1185">Reference proteome</keyword>
<keyword evidence="1" id="KW-0547">Nucleotide-binding</keyword>
<dbReference type="Pfam" id="PF13538">
    <property type="entry name" value="UvrD_C_2"/>
    <property type="match status" value="1"/>
</dbReference>
<dbReference type="Pfam" id="PF14490">
    <property type="entry name" value="HHH_RecD2"/>
    <property type="match status" value="1"/>
</dbReference>
<dbReference type="HAMAP" id="MF_01488">
    <property type="entry name" value="RecD2"/>
    <property type="match status" value="1"/>
</dbReference>
<name>A0A7J7IIB6_9RHOD</name>
<dbReference type="Proteomes" id="UP000530660">
    <property type="component" value="Unassembled WGS sequence"/>
</dbReference>
<reference evidence="5 6" key="1">
    <citation type="journal article" date="2020" name="J. Phycol.">
        <title>Comparative genome analysis reveals Cyanidiococcus gen. nov., a new extremophilic red algal genus sister to Cyanidioschyzon (Cyanidioschyzonaceae, Rhodophyta).</title>
        <authorList>
            <person name="Liu S.-L."/>
            <person name="Chiang Y.-R."/>
            <person name="Yoon H.S."/>
            <person name="Fu H.-Y."/>
        </authorList>
    </citation>
    <scope>NUCLEOTIDE SEQUENCE [LARGE SCALE GENOMIC DNA]</scope>
    <source>
        <strain evidence="5 6">THAL066</strain>
    </source>
</reference>
<evidence type="ECO:0000256" key="3">
    <source>
        <dbReference type="SAM" id="MobiDB-lite"/>
    </source>
</evidence>
<dbReference type="Pfam" id="PF14520">
    <property type="entry name" value="HHH_5"/>
    <property type="match status" value="1"/>
</dbReference>
<feature type="domain" description="Helix-hairpin-helix DNA-binding motif class 1" evidence="4">
    <location>
        <begin position="548"/>
        <end position="567"/>
    </location>
</feature>
<evidence type="ECO:0000256" key="1">
    <source>
        <dbReference type="ARBA" id="ARBA00022741"/>
    </source>
</evidence>
<dbReference type="InterPro" id="IPR010994">
    <property type="entry name" value="RuvA_2-like"/>
</dbReference>
<dbReference type="InterPro" id="IPR055446">
    <property type="entry name" value="RecD2_N_OB"/>
</dbReference>
<dbReference type="Pfam" id="PF23139">
    <property type="entry name" value="OB_YrrC"/>
    <property type="match status" value="1"/>
</dbReference>
<dbReference type="SUPFAM" id="SSF47781">
    <property type="entry name" value="RuvA domain 2-like"/>
    <property type="match status" value="1"/>
</dbReference>
<protein>
    <recommendedName>
        <fullName evidence="4">Helix-hairpin-helix DNA-binding motif class 1 domain-containing protein</fullName>
    </recommendedName>
</protein>
<dbReference type="GO" id="GO:0009338">
    <property type="term" value="C:exodeoxyribonuclease V complex"/>
    <property type="evidence" value="ECO:0007669"/>
    <property type="project" value="TreeGrafter"/>
</dbReference>
<evidence type="ECO:0000313" key="5">
    <source>
        <dbReference type="EMBL" id="KAF6002061.1"/>
    </source>
</evidence>
<dbReference type="PANTHER" id="PTHR43788:SF6">
    <property type="entry name" value="DNA HELICASE B"/>
    <property type="match status" value="1"/>
</dbReference>
<dbReference type="Gene3D" id="2.30.30.940">
    <property type="match status" value="1"/>
</dbReference>
<organism evidence="5 6">
    <name type="scientific">Cyanidiococcus yangmingshanensis</name>
    <dbReference type="NCBI Taxonomy" id="2690220"/>
    <lineage>
        <taxon>Eukaryota</taxon>
        <taxon>Rhodophyta</taxon>
        <taxon>Bangiophyceae</taxon>
        <taxon>Cyanidiales</taxon>
        <taxon>Cyanidiaceae</taxon>
        <taxon>Cyanidiococcus</taxon>
    </lineage>
</organism>
<dbReference type="GO" id="GO:0005524">
    <property type="term" value="F:ATP binding"/>
    <property type="evidence" value="ECO:0007669"/>
    <property type="project" value="UniProtKB-KW"/>
</dbReference>
<feature type="compositionally biased region" description="Basic and acidic residues" evidence="3">
    <location>
        <begin position="299"/>
        <end position="309"/>
    </location>
</feature>
<dbReference type="InterPro" id="IPR029493">
    <property type="entry name" value="RecD2-like_HHH"/>
</dbReference>
<accession>A0A7J7IIB6</accession>
<dbReference type="SMART" id="SM00278">
    <property type="entry name" value="HhH1"/>
    <property type="match status" value="2"/>
</dbReference>
<dbReference type="Gene3D" id="3.40.50.300">
    <property type="entry name" value="P-loop containing nucleotide triphosphate hydrolases"/>
    <property type="match status" value="2"/>
</dbReference>
<sequence length="1209" mass="133511">MLFRNVFCEDKAFQNFLRESSKPPGFFDRFVCVCGWVDLAASRRDAPAAAARWARSGMAPAPTCASTSKQPCSFQGNVSTTIRTATIAQRAARTLPGLASYIRRGIRLETVGKSCVQALPPSAEHPKMNDNHALAFIPCAVFARRGSGWHSVSTKCARLGRYKRRPTLGLRTLVSATDDPEAGEAPSFEPDRYGSKGHERLVQITGLAETLSSLDNPNADTVQGVRSFETGDFVRVVYPEHAQRPAEGAQVKLFGRFVVDASGEEVFEARDARFFGNSRVSAEHIAPGNAPAATNGKQRSSEAFRKTKDAMSNSADMFEIEDLEAALDEIQHKDEGGFKDPTADRTWRSRPKTQTGLNGESGSFRSSSFEDPRPYGWQKNRRQDQKPVTTSRETYRASDSATPSGMASNARVDPFRNAGRTTLEGKIEKVLFKNMNTRYAVCTLTTGEKFTGRFADGVDMLLTQGVHVRLRGIWVDQPIYGRQFQADRIRETDIVLDSDDDRDKISLAALKAYLASGLLKGVGVKFAERIIERFGERTLEVLNSDPVNTLVQVEGIGRKRAEQIAAAWNAQYFLRNLMLFLKPFGIGPALCSRIARTYDSDPNVVEHIRANPYKLVENVAGIGFTIADRIAAGVGIEPEAVDRYAAGLVHVLRQAENFDGHSYLNMNNAYERVLKLLFGNMTTVETPSSVDRRERFQQAVEALQSRRALVTVDDEEPRLFTPAMDKAERGIVEHLRRLVSASGGKHSSDLRIAAVGRSVTREQVITWINEKYPTLTPAQREAVCIAAERPIMILSGGPGVGKTHTAAAIVQMWRQLMEIEQIQLAAPTGRAANRLSAAAGPTEELRGITIHRCLECDKKGRFVRDERNPLPAQAIIVDECSMIDAQLAHSLLKAIPTGARLVLIGDADQLPSVGPGRVFADLCESQIFPTVYLRDIFRQAMTSTIVRVAHEIRNGRFPFMPRATSSDEVPQVAEKSDLIFLEAPDPETGAKFLIDLCCGRDGDSDAELKPLLPFDPLREIQVLSPGYRGEIGVRNLNIELQKRLNPQRMPLSNQARSSEVFLRIGDRVVQTVNNYDKGVFNGDIGMVMHIPDPDAIENDNGQGTQLLVDFGNSSDWVSYDYPTEAADQLQLAWALSVHKAQGGGYPCVVVPVFTTHSILLTRNLLYTAITRAQELCVVIGSYRAISMAIRNESGRRRNTSLVQRLEQIG</sequence>
<dbReference type="GO" id="GO:0006310">
    <property type="term" value="P:DNA recombination"/>
    <property type="evidence" value="ECO:0007669"/>
    <property type="project" value="InterPro"/>
</dbReference>
<feature type="region of interest" description="Disordered" evidence="3">
    <location>
        <begin position="332"/>
        <end position="413"/>
    </location>
</feature>
<dbReference type="InterPro" id="IPR027785">
    <property type="entry name" value="UvrD-like_helicase_C"/>
</dbReference>
<dbReference type="GO" id="GO:0043139">
    <property type="term" value="F:5'-3' DNA helicase activity"/>
    <property type="evidence" value="ECO:0007669"/>
    <property type="project" value="InterPro"/>
</dbReference>
<dbReference type="SUPFAM" id="SSF52540">
    <property type="entry name" value="P-loop containing nucleoside triphosphate hydrolases"/>
    <property type="match status" value="2"/>
</dbReference>
<dbReference type="NCBIfam" id="TIGR01448">
    <property type="entry name" value="recD_rel"/>
    <property type="match status" value="1"/>
</dbReference>
<keyword evidence="2" id="KW-0067">ATP-binding</keyword>
<feature type="compositionally biased region" description="Basic and acidic residues" evidence="3">
    <location>
        <begin position="332"/>
        <end position="347"/>
    </location>
</feature>
<dbReference type="Pfam" id="PF13245">
    <property type="entry name" value="AAA_19"/>
    <property type="match status" value="1"/>
</dbReference>
<dbReference type="GO" id="GO:0017116">
    <property type="term" value="F:single-stranded DNA helicase activity"/>
    <property type="evidence" value="ECO:0007669"/>
    <property type="project" value="TreeGrafter"/>
</dbReference>
<dbReference type="GO" id="GO:0006281">
    <property type="term" value="P:DNA repair"/>
    <property type="evidence" value="ECO:0007669"/>
    <property type="project" value="InterPro"/>
</dbReference>
<dbReference type="EMBL" id="VWRR01000012">
    <property type="protein sequence ID" value="KAF6002061.1"/>
    <property type="molecule type" value="Genomic_DNA"/>
</dbReference>
<comment type="caution">
    <text evidence="5">The sequence shown here is derived from an EMBL/GenBank/DDBJ whole genome shotgun (WGS) entry which is preliminary data.</text>
</comment>
<dbReference type="OrthoDB" id="6513042at2759"/>
<dbReference type="Gene3D" id="1.10.10.2220">
    <property type="match status" value="1"/>
</dbReference>
<feature type="domain" description="Helix-hairpin-helix DNA-binding motif class 1" evidence="4">
    <location>
        <begin position="614"/>
        <end position="633"/>
    </location>
</feature>
<dbReference type="InterPro" id="IPR027417">
    <property type="entry name" value="P-loop_NTPase"/>
</dbReference>